<keyword evidence="6" id="KW-0479">Metal-binding</keyword>
<keyword evidence="8" id="KW-0692">RNA repair</keyword>
<dbReference type="Pfam" id="PF12627">
    <property type="entry name" value="PolyA_pol_RNAbd"/>
    <property type="match status" value="1"/>
</dbReference>
<gene>
    <name evidence="13" type="ORF">MNBD_GAMMA04-1297</name>
</gene>
<evidence type="ECO:0000256" key="4">
    <source>
        <dbReference type="ARBA" id="ARBA00022694"/>
    </source>
</evidence>
<dbReference type="CDD" id="cd05398">
    <property type="entry name" value="NT_ClassII-CCAase"/>
    <property type="match status" value="1"/>
</dbReference>
<dbReference type="InterPro" id="IPR032828">
    <property type="entry name" value="PolyA_RNA-bd"/>
</dbReference>
<dbReference type="GO" id="GO:0042245">
    <property type="term" value="P:RNA repair"/>
    <property type="evidence" value="ECO:0007669"/>
    <property type="project" value="UniProtKB-KW"/>
</dbReference>
<dbReference type="PROSITE" id="PS51831">
    <property type="entry name" value="HD"/>
    <property type="match status" value="1"/>
</dbReference>
<feature type="domain" description="HD" evidence="12">
    <location>
        <begin position="230"/>
        <end position="337"/>
    </location>
</feature>
<dbReference type="PANTHER" id="PTHR47545:SF1">
    <property type="entry name" value="MULTIFUNCTIONAL CCA PROTEIN"/>
    <property type="match status" value="1"/>
</dbReference>
<evidence type="ECO:0000256" key="8">
    <source>
        <dbReference type="ARBA" id="ARBA00022800"/>
    </source>
</evidence>
<dbReference type="HAMAP" id="MF_01262">
    <property type="entry name" value="CCA_bact_type2"/>
    <property type="match status" value="1"/>
</dbReference>
<dbReference type="GO" id="GO:0003723">
    <property type="term" value="F:RNA binding"/>
    <property type="evidence" value="ECO:0007669"/>
    <property type="project" value="UniProtKB-KW"/>
</dbReference>
<dbReference type="Pfam" id="PF01743">
    <property type="entry name" value="PolyA_pol"/>
    <property type="match status" value="1"/>
</dbReference>
<organism evidence="13">
    <name type="scientific">hydrothermal vent metagenome</name>
    <dbReference type="NCBI Taxonomy" id="652676"/>
    <lineage>
        <taxon>unclassified sequences</taxon>
        <taxon>metagenomes</taxon>
        <taxon>ecological metagenomes</taxon>
    </lineage>
</organism>
<dbReference type="InterPro" id="IPR003607">
    <property type="entry name" value="HD/PDEase_dom"/>
</dbReference>
<evidence type="ECO:0000256" key="3">
    <source>
        <dbReference type="ARBA" id="ARBA00022679"/>
    </source>
</evidence>
<dbReference type="EMBL" id="UOFB01000200">
    <property type="protein sequence ID" value="VAW47449.1"/>
    <property type="molecule type" value="Genomic_DNA"/>
</dbReference>
<name>A0A3B0WDK0_9ZZZZ</name>
<accession>A0A3B0WDK0</accession>
<dbReference type="GO" id="GO:0004810">
    <property type="term" value="F:CCA tRNA nucleotidyltransferase activity"/>
    <property type="evidence" value="ECO:0007669"/>
    <property type="project" value="UniProtKB-EC"/>
</dbReference>
<evidence type="ECO:0000256" key="7">
    <source>
        <dbReference type="ARBA" id="ARBA00022741"/>
    </source>
</evidence>
<dbReference type="CDD" id="cd00077">
    <property type="entry name" value="HDc"/>
    <property type="match status" value="1"/>
</dbReference>
<keyword evidence="7" id="KW-0547">Nucleotide-binding</keyword>
<dbReference type="Pfam" id="PF01966">
    <property type="entry name" value="HD"/>
    <property type="match status" value="1"/>
</dbReference>
<evidence type="ECO:0000256" key="2">
    <source>
        <dbReference type="ARBA" id="ARBA00022596"/>
    </source>
</evidence>
<evidence type="ECO:0000256" key="9">
    <source>
        <dbReference type="ARBA" id="ARBA00022840"/>
    </source>
</evidence>
<dbReference type="GO" id="GO:0046872">
    <property type="term" value="F:metal ion binding"/>
    <property type="evidence" value="ECO:0007669"/>
    <property type="project" value="UniProtKB-KW"/>
</dbReference>
<dbReference type="GO" id="GO:0005524">
    <property type="term" value="F:ATP binding"/>
    <property type="evidence" value="ECO:0007669"/>
    <property type="project" value="UniProtKB-KW"/>
</dbReference>
<evidence type="ECO:0000256" key="6">
    <source>
        <dbReference type="ARBA" id="ARBA00022723"/>
    </source>
</evidence>
<dbReference type="InterPro" id="IPR050124">
    <property type="entry name" value="tRNA_CCA-adding_enzyme"/>
</dbReference>
<reference evidence="13" key="1">
    <citation type="submission" date="2018-06" db="EMBL/GenBank/DDBJ databases">
        <authorList>
            <person name="Zhirakovskaya E."/>
        </authorList>
    </citation>
    <scope>NUCLEOTIDE SEQUENCE</scope>
</reference>
<keyword evidence="4" id="KW-0819">tRNA processing</keyword>
<dbReference type="NCBIfam" id="NF008137">
    <property type="entry name" value="PRK10885.1"/>
    <property type="match status" value="1"/>
</dbReference>
<keyword evidence="5 13" id="KW-0548">Nucleotidyltransferase</keyword>
<dbReference type="Gene3D" id="3.30.460.10">
    <property type="entry name" value="Beta Polymerase, domain 2"/>
    <property type="match status" value="1"/>
</dbReference>
<evidence type="ECO:0000313" key="13">
    <source>
        <dbReference type="EMBL" id="VAW47449.1"/>
    </source>
</evidence>
<dbReference type="Gene3D" id="1.10.3090.10">
    <property type="entry name" value="cca-adding enzyme, domain 2"/>
    <property type="match status" value="1"/>
</dbReference>
<evidence type="ECO:0000256" key="10">
    <source>
        <dbReference type="ARBA" id="ARBA00022842"/>
    </source>
</evidence>
<evidence type="ECO:0000256" key="5">
    <source>
        <dbReference type="ARBA" id="ARBA00022695"/>
    </source>
</evidence>
<dbReference type="InterPro" id="IPR002646">
    <property type="entry name" value="PolA_pol_head_dom"/>
</dbReference>
<dbReference type="InterPro" id="IPR006674">
    <property type="entry name" value="HD_domain"/>
</dbReference>
<dbReference type="PANTHER" id="PTHR47545">
    <property type="entry name" value="MULTIFUNCTIONAL CCA PROTEIN"/>
    <property type="match status" value="1"/>
</dbReference>
<protein>
    <submittedName>
        <fullName evidence="13">CCA tRNA nucleotidyltransferase</fullName>
        <ecNumber evidence="13">2.7.7.72</ecNumber>
    </submittedName>
</protein>
<evidence type="ECO:0000259" key="12">
    <source>
        <dbReference type="PROSITE" id="PS51831"/>
    </source>
</evidence>
<dbReference type="EC" id="2.7.7.72" evidence="13"/>
<dbReference type="PIRSF" id="PIRSF000813">
    <property type="entry name" value="CCA_bact"/>
    <property type="match status" value="1"/>
</dbReference>
<dbReference type="SUPFAM" id="SSF81301">
    <property type="entry name" value="Nucleotidyltransferase"/>
    <property type="match status" value="1"/>
</dbReference>
<evidence type="ECO:0000256" key="11">
    <source>
        <dbReference type="ARBA" id="ARBA00022884"/>
    </source>
</evidence>
<dbReference type="GO" id="GO:0001680">
    <property type="term" value="P:tRNA 3'-terminal CCA addition"/>
    <property type="evidence" value="ECO:0007669"/>
    <property type="project" value="InterPro"/>
</dbReference>
<keyword evidence="11" id="KW-0694">RNA-binding</keyword>
<dbReference type="SMART" id="SM00471">
    <property type="entry name" value="HDc"/>
    <property type="match status" value="1"/>
</dbReference>
<dbReference type="AlphaFoldDB" id="A0A3B0WDK0"/>
<proteinExistence type="inferred from homology"/>
<dbReference type="InterPro" id="IPR043519">
    <property type="entry name" value="NT_sf"/>
</dbReference>
<keyword evidence="3 13" id="KW-0808">Transferase</keyword>
<keyword evidence="9" id="KW-0067">ATP-binding</keyword>
<keyword evidence="2" id="KW-0533">Nickel</keyword>
<dbReference type="InterPro" id="IPR012006">
    <property type="entry name" value="CCA_bact"/>
</dbReference>
<dbReference type="SUPFAM" id="SSF81891">
    <property type="entry name" value="Poly A polymerase C-terminal region-like"/>
    <property type="match status" value="1"/>
</dbReference>
<sequence length="417" mass="46812">MSLKCYLVGGAVRDTLLGLEIYDRDWVVLGATVEEMLSQGFQQVGKDFPVFLHPKTKEEYALARTERKKGVGYHGFEVFADPTVTLEEDLIRRDLTINAMAQHISGELIDPYGGQQDLECRVLRHVSPAFSEDPLRVLRVARFAAKLHAFGFSVAEETERLMREMVQSGELSALTPERVWQELVKALNTESPSVFFEVLDRVGAVEVLFPSLFALHGVEHPKKYHPEGDVWIHSLMALDAASKLSKEPMVRFAALLHDLGKGLTDKALWPKHYGHEAAGVPLVVDFCRAYRVPKKWQVVSERVTEWHGLIHQALTSEGRPFLKPKTYLKVLKLCGALKQNSHFEEVLLACESDSKGRLGFELVAYPQKAFWLMLSDVAAKVDNQAIIQQGFQGSEIAQAIELARLTLIANFLKSYSA</sequence>
<keyword evidence="10" id="KW-0460">Magnesium</keyword>
<comment type="cofactor">
    <cofactor evidence="1">
        <name>Mg(2+)</name>
        <dbReference type="ChEBI" id="CHEBI:18420"/>
    </cofactor>
</comment>
<evidence type="ECO:0000256" key="1">
    <source>
        <dbReference type="ARBA" id="ARBA00001946"/>
    </source>
</evidence>